<dbReference type="PANTHER" id="PTHR10829:SF25">
    <property type="entry name" value="DREBRIN-LIKE PROTEIN"/>
    <property type="match status" value="1"/>
</dbReference>
<dbReference type="SMART" id="SM00102">
    <property type="entry name" value="ADF"/>
    <property type="match status" value="1"/>
</dbReference>
<evidence type="ECO:0000313" key="6">
    <source>
        <dbReference type="EMBL" id="EGT34766.1"/>
    </source>
</evidence>
<feature type="region of interest" description="Disordered" evidence="3">
    <location>
        <begin position="181"/>
        <end position="206"/>
    </location>
</feature>
<dbReference type="GO" id="GO:0005884">
    <property type="term" value="C:actin filament"/>
    <property type="evidence" value="ECO:0007669"/>
    <property type="project" value="TreeGrafter"/>
</dbReference>
<sequence>MTLNYHAHGKEIEESYRRVTDNSEGDKWAIYDYEGNSNTIRVKEEGTGGLEEFADSFSSGKLQFGVISVRLSSDVFPKVVLVHWQGEGVPTLRLASTTPHAEEFRRYLKTVHIVIHARSEIDVEPEAIRKEVRKLPAANANNANSESSYSIPEKANSVYQPTNAQSELSSAARENFWSSMNQEEKKRQAEEKAAHAEQLKRYEADRERTAAEIQTKADNYQPEKVNSVYKPTKPHVEMKTVNREEFWNKMNEEEKKRQEEEKVAREHAHKQFEADRQRMAAEMHSKAENYQPERVTSVYKPTKPHVEISSSAREEFWNKMNEEEKKRQAEEKEANDLKQKEFESDRKRLADGLHEKLQLSEKPAPSTASASSHVPNITSSTSAVTSSGLVGNRKEMFNSKPSDPILPKPAVNGGGAVKKWPPVGTNQNSEPREPVNRVTESHQQPEEPKNYKPEPMVYTPAPMEPAASTYDAYEEPPAEPAPVIKSAMSPPSFVAPTPIVAPPPPEPTPTHIASLYDAPPVFEPVETSRAPVSSYQPSQYDAPPIHEPFQPVSIVPAPAPAHYASQYDDPPEPRESYSSRGENSQLPAHIASQYDMPPVMPEEPVSNSKTIKAAPAPQIDQYDFPPAIAEAQAMALWDYQAADDTEISFDPDDIITDIDQVDSGWWKGRAPNGRIGLFPANYVKLL</sequence>
<dbReference type="InterPro" id="IPR036028">
    <property type="entry name" value="SH3-like_dom_sf"/>
</dbReference>
<dbReference type="GO" id="GO:0030427">
    <property type="term" value="C:site of polarized growth"/>
    <property type="evidence" value="ECO:0007669"/>
    <property type="project" value="TreeGrafter"/>
</dbReference>
<dbReference type="CDD" id="cd11281">
    <property type="entry name" value="ADF_drebrin_like"/>
    <property type="match status" value="1"/>
</dbReference>
<proteinExistence type="predicted"/>
<evidence type="ECO:0000256" key="3">
    <source>
        <dbReference type="SAM" id="MobiDB-lite"/>
    </source>
</evidence>
<dbReference type="SUPFAM" id="SSF50044">
    <property type="entry name" value="SH3-domain"/>
    <property type="match status" value="1"/>
</dbReference>
<dbReference type="GO" id="GO:0098974">
    <property type="term" value="P:postsynaptic actin cytoskeleton organization"/>
    <property type="evidence" value="ECO:0007669"/>
    <property type="project" value="TreeGrafter"/>
</dbReference>
<dbReference type="InterPro" id="IPR002108">
    <property type="entry name" value="ADF-H"/>
</dbReference>
<evidence type="ECO:0000259" key="5">
    <source>
        <dbReference type="PROSITE" id="PS51263"/>
    </source>
</evidence>
<feature type="compositionally biased region" description="Basic and acidic residues" evidence="3">
    <location>
        <begin position="430"/>
        <end position="452"/>
    </location>
</feature>
<feature type="region of interest" description="Disordered" evidence="3">
    <location>
        <begin position="257"/>
        <end position="463"/>
    </location>
</feature>
<feature type="domain" description="SH3" evidence="4">
    <location>
        <begin position="628"/>
        <end position="686"/>
    </location>
</feature>
<organism evidence="7">
    <name type="scientific">Caenorhabditis brenneri</name>
    <name type="common">Nematode worm</name>
    <dbReference type="NCBI Taxonomy" id="135651"/>
    <lineage>
        <taxon>Eukaryota</taxon>
        <taxon>Metazoa</taxon>
        <taxon>Ecdysozoa</taxon>
        <taxon>Nematoda</taxon>
        <taxon>Chromadorea</taxon>
        <taxon>Rhabditida</taxon>
        <taxon>Rhabditina</taxon>
        <taxon>Rhabditomorpha</taxon>
        <taxon>Rhabditoidea</taxon>
        <taxon>Rhabditidae</taxon>
        <taxon>Peloderinae</taxon>
        <taxon>Caenorhabditis</taxon>
    </lineage>
</organism>
<feature type="compositionally biased region" description="Polar residues" evidence="3">
    <location>
        <begin position="366"/>
        <end position="389"/>
    </location>
</feature>
<feature type="compositionally biased region" description="Polar residues" evidence="3">
    <location>
        <begin position="530"/>
        <end position="539"/>
    </location>
</feature>
<evidence type="ECO:0000256" key="1">
    <source>
        <dbReference type="ARBA" id="ARBA00022443"/>
    </source>
</evidence>
<dbReference type="GO" id="GO:0051015">
    <property type="term" value="F:actin filament binding"/>
    <property type="evidence" value="ECO:0007669"/>
    <property type="project" value="TreeGrafter"/>
</dbReference>
<dbReference type="GO" id="GO:0030027">
    <property type="term" value="C:lamellipodium"/>
    <property type="evidence" value="ECO:0007669"/>
    <property type="project" value="TreeGrafter"/>
</dbReference>
<dbReference type="InterPro" id="IPR001452">
    <property type="entry name" value="SH3_domain"/>
</dbReference>
<dbReference type="eggNOG" id="KOG3655">
    <property type="taxonomic scope" value="Eukaryota"/>
</dbReference>
<keyword evidence="7" id="KW-1185">Reference proteome</keyword>
<evidence type="ECO:0000313" key="7">
    <source>
        <dbReference type="Proteomes" id="UP000008068"/>
    </source>
</evidence>
<feature type="region of interest" description="Disordered" evidence="3">
    <location>
        <begin position="527"/>
        <end position="609"/>
    </location>
</feature>
<dbReference type="OrthoDB" id="5971719at2759"/>
<dbReference type="EMBL" id="GL379799">
    <property type="protein sequence ID" value="EGT34766.1"/>
    <property type="molecule type" value="Genomic_DNA"/>
</dbReference>
<dbReference type="GO" id="GO:0030425">
    <property type="term" value="C:dendrite"/>
    <property type="evidence" value="ECO:0007669"/>
    <property type="project" value="TreeGrafter"/>
</dbReference>
<feature type="domain" description="ADF-H" evidence="5">
    <location>
        <begin position="4"/>
        <end position="133"/>
    </location>
</feature>
<keyword evidence="1 2" id="KW-0728">SH3 domain</keyword>
<dbReference type="FunFam" id="2.30.30.40:FF:000046">
    <property type="entry name" value="Drebrin-like protein isoform B"/>
    <property type="match status" value="1"/>
</dbReference>
<feature type="compositionally biased region" description="Basic and acidic residues" evidence="3">
    <location>
        <begin position="312"/>
        <end position="359"/>
    </location>
</feature>
<dbReference type="Gene3D" id="3.40.20.10">
    <property type="entry name" value="Severin"/>
    <property type="match status" value="1"/>
</dbReference>
<feature type="compositionally biased region" description="Basic and acidic residues" evidence="3">
    <location>
        <begin position="257"/>
        <end position="287"/>
    </location>
</feature>
<dbReference type="Gene3D" id="2.30.30.40">
    <property type="entry name" value="SH3 Domains"/>
    <property type="match status" value="1"/>
</dbReference>
<evidence type="ECO:0000256" key="2">
    <source>
        <dbReference type="PROSITE-ProRule" id="PRU00192"/>
    </source>
</evidence>
<dbReference type="GO" id="GO:0048812">
    <property type="term" value="P:neuron projection morphogenesis"/>
    <property type="evidence" value="ECO:0007669"/>
    <property type="project" value="TreeGrafter"/>
</dbReference>
<dbReference type="InterPro" id="IPR029006">
    <property type="entry name" value="ADF-H/Gelsolin-like_dom_sf"/>
</dbReference>
<dbReference type="PROSITE" id="PS51263">
    <property type="entry name" value="ADF_H"/>
    <property type="match status" value="1"/>
</dbReference>
<dbReference type="Pfam" id="PF14604">
    <property type="entry name" value="SH3_9"/>
    <property type="match status" value="1"/>
</dbReference>
<dbReference type="STRING" id="135651.G0ML48"/>
<dbReference type="InParanoid" id="G0ML48"/>
<dbReference type="PRINTS" id="PR00452">
    <property type="entry name" value="SH3DOMAIN"/>
</dbReference>
<evidence type="ECO:0000259" key="4">
    <source>
        <dbReference type="PROSITE" id="PS50002"/>
    </source>
</evidence>
<reference evidence="7" key="1">
    <citation type="submission" date="2011-07" db="EMBL/GenBank/DDBJ databases">
        <authorList>
            <consortium name="Caenorhabditis brenneri Sequencing and Analysis Consortium"/>
            <person name="Wilson R.K."/>
        </authorList>
    </citation>
    <scope>NUCLEOTIDE SEQUENCE [LARGE SCALE GENOMIC DNA]</scope>
    <source>
        <strain evidence="7">PB2801</strain>
    </source>
</reference>
<dbReference type="OMA" id="HYASQYD"/>
<dbReference type="GO" id="GO:0045211">
    <property type="term" value="C:postsynaptic membrane"/>
    <property type="evidence" value="ECO:0007669"/>
    <property type="project" value="TreeGrafter"/>
</dbReference>
<dbReference type="Proteomes" id="UP000008068">
    <property type="component" value="Unassembled WGS sequence"/>
</dbReference>
<protein>
    <submittedName>
        <fullName evidence="6">Uncharacterized protein</fullName>
    </submittedName>
</protein>
<dbReference type="Pfam" id="PF00241">
    <property type="entry name" value="Cofilin_ADF"/>
    <property type="match status" value="1"/>
</dbReference>
<feature type="compositionally biased region" description="Basic and acidic residues" evidence="3">
    <location>
        <begin position="182"/>
        <end position="206"/>
    </location>
</feature>
<dbReference type="GO" id="GO:0030864">
    <property type="term" value="C:cortical actin cytoskeleton"/>
    <property type="evidence" value="ECO:0007669"/>
    <property type="project" value="TreeGrafter"/>
</dbReference>
<dbReference type="PROSITE" id="PS50002">
    <property type="entry name" value="SH3"/>
    <property type="match status" value="1"/>
</dbReference>
<dbReference type="SMART" id="SM00326">
    <property type="entry name" value="SH3"/>
    <property type="match status" value="1"/>
</dbReference>
<dbReference type="GO" id="GO:0045773">
    <property type="term" value="P:positive regulation of axon extension"/>
    <property type="evidence" value="ECO:0007669"/>
    <property type="project" value="TreeGrafter"/>
</dbReference>
<dbReference type="GO" id="GO:0014069">
    <property type="term" value="C:postsynaptic density"/>
    <property type="evidence" value="ECO:0007669"/>
    <property type="project" value="TreeGrafter"/>
</dbReference>
<name>G0ML48_CAEBE</name>
<dbReference type="SUPFAM" id="SSF55753">
    <property type="entry name" value="Actin depolymerizing proteins"/>
    <property type="match status" value="1"/>
</dbReference>
<dbReference type="FunCoup" id="G0ML48">
    <property type="interactions" value="2640"/>
</dbReference>
<gene>
    <name evidence="6" type="ORF">CAEBREN_17699</name>
</gene>
<accession>G0ML48</accession>
<dbReference type="GO" id="GO:0030833">
    <property type="term" value="P:regulation of actin filament polymerization"/>
    <property type="evidence" value="ECO:0007669"/>
    <property type="project" value="TreeGrafter"/>
</dbReference>
<dbReference type="AlphaFoldDB" id="G0ML48"/>
<dbReference type="HOGENOM" id="CLU_013085_0_1_1"/>
<dbReference type="PANTHER" id="PTHR10829">
    <property type="entry name" value="CORTACTIN AND DREBRIN"/>
    <property type="match status" value="1"/>
</dbReference>